<proteinExistence type="predicted"/>
<dbReference type="STRING" id="1797263.A2397_03700"/>
<reference evidence="2 3" key="1">
    <citation type="journal article" date="2016" name="Nat. Commun.">
        <title>Thousands of microbial genomes shed light on interconnected biogeochemical processes in an aquifer system.</title>
        <authorList>
            <person name="Anantharaman K."/>
            <person name="Brown C.T."/>
            <person name="Hug L.A."/>
            <person name="Sharon I."/>
            <person name="Castelle C.J."/>
            <person name="Probst A.J."/>
            <person name="Thomas B.C."/>
            <person name="Singh A."/>
            <person name="Wilkins M.J."/>
            <person name="Karaoz U."/>
            <person name="Brodie E.L."/>
            <person name="Williams K.H."/>
            <person name="Hubbard S.S."/>
            <person name="Banfield J.F."/>
        </authorList>
    </citation>
    <scope>NUCLEOTIDE SEQUENCE [LARGE SCALE GENOMIC DNA]</scope>
</reference>
<dbReference type="InterPro" id="IPR049251">
    <property type="entry name" value="DUF6884"/>
</dbReference>
<accession>A0A1F4ZQF5</accession>
<comment type="caution">
    <text evidence="2">The sequence shown here is derived from an EMBL/GenBank/DDBJ whole genome shotgun (WGS) entry which is preliminary data.</text>
</comment>
<evidence type="ECO:0000313" key="2">
    <source>
        <dbReference type="EMBL" id="OGD08308.1"/>
    </source>
</evidence>
<feature type="domain" description="DUF6884" evidence="1">
    <location>
        <begin position="12"/>
        <end position="142"/>
    </location>
</feature>
<organism evidence="2 3">
    <name type="scientific">Candidatus Amesbacteria bacterium RIFOXYB1_FULL_44_23</name>
    <dbReference type="NCBI Taxonomy" id="1797263"/>
    <lineage>
        <taxon>Bacteria</taxon>
        <taxon>Candidatus Amesiibacteriota</taxon>
    </lineage>
</organism>
<evidence type="ECO:0000259" key="1">
    <source>
        <dbReference type="Pfam" id="PF21818"/>
    </source>
</evidence>
<name>A0A1F4ZQF5_9BACT</name>
<evidence type="ECO:0000313" key="3">
    <source>
        <dbReference type="Proteomes" id="UP000176424"/>
    </source>
</evidence>
<protein>
    <recommendedName>
        <fullName evidence="1">DUF6884 domain-containing protein</fullName>
    </recommendedName>
</protein>
<dbReference type="Pfam" id="PF21818">
    <property type="entry name" value="DUF6884"/>
    <property type="match status" value="1"/>
</dbReference>
<dbReference type="Proteomes" id="UP000176424">
    <property type="component" value="Unassembled WGS sequence"/>
</dbReference>
<gene>
    <name evidence="2" type="ORF">A2397_03700</name>
</gene>
<dbReference type="EMBL" id="MEXR01000060">
    <property type="protein sequence ID" value="OGD08308.1"/>
    <property type="molecule type" value="Genomic_DNA"/>
</dbReference>
<sequence>MQNTNKPLQVGFLSTTITRFEVPMAARDLFARSTWFRKALKFSELRHDRTYIISVPRGILPLDEIVTPEEGKDFPGTQGKAFKEFTTELAEQIKQSVPAGSELYFYVCNKIRRVTKILQTDYVCFEPTKGTKGIGEQLQKFNSEAEGGEAE</sequence>
<dbReference type="AlphaFoldDB" id="A0A1F4ZQF5"/>